<accession>A0ABX4H729</accession>
<organism evidence="3 4">
    <name type="scientific">Corynebacterium hadale</name>
    <dbReference type="NCBI Taxonomy" id="2026255"/>
    <lineage>
        <taxon>Bacteria</taxon>
        <taxon>Bacillati</taxon>
        <taxon>Actinomycetota</taxon>
        <taxon>Actinomycetes</taxon>
        <taxon>Mycobacteriales</taxon>
        <taxon>Corynebacteriaceae</taxon>
        <taxon>Corynebacterium</taxon>
    </lineage>
</organism>
<feature type="region of interest" description="Disordered" evidence="1">
    <location>
        <begin position="22"/>
        <end position="78"/>
    </location>
</feature>
<keyword evidence="4" id="KW-1185">Reference proteome</keyword>
<feature type="compositionally biased region" description="Polar residues" evidence="1">
    <location>
        <begin position="29"/>
        <end position="38"/>
    </location>
</feature>
<evidence type="ECO:0000313" key="4">
    <source>
        <dbReference type="Proteomes" id="UP000218281"/>
    </source>
</evidence>
<sequence>MTRPAPIVALAALLALAACDGAEPAPAPSTVTETQTVHDSPAEQPVAQSVDPAPSCDTPPNDPREAYPAGSAPGRMPADDGSDFNYWIEDIDNAYDPCAPLSWIVFRGSLGDEHRPAGTGASIADGLALYVNGAPAQDMAAVDKIESVTPTPDGGVDLAWGERTGATAEGITAHYTVHLLNDGGAVVPVSGNIDEFNRWWNYPVHYLLGTYD</sequence>
<keyword evidence="2" id="KW-0732">Signal</keyword>
<protein>
    <submittedName>
        <fullName evidence="3">Uncharacterized protein</fullName>
    </submittedName>
</protein>
<dbReference type="EMBL" id="NSGO01000012">
    <property type="protein sequence ID" value="PAT05074.1"/>
    <property type="molecule type" value="Genomic_DNA"/>
</dbReference>
<evidence type="ECO:0000256" key="1">
    <source>
        <dbReference type="SAM" id="MobiDB-lite"/>
    </source>
</evidence>
<feature type="chain" id="PRO_5045225602" evidence="2">
    <location>
        <begin position="18"/>
        <end position="212"/>
    </location>
</feature>
<evidence type="ECO:0000313" key="3">
    <source>
        <dbReference type="EMBL" id="PAT05074.1"/>
    </source>
</evidence>
<comment type="caution">
    <text evidence="3">The sequence shown here is derived from an EMBL/GenBank/DDBJ whole genome shotgun (WGS) entry which is preliminary data.</text>
</comment>
<evidence type="ECO:0000256" key="2">
    <source>
        <dbReference type="SAM" id="SignalP"/>
    </source>
</evidence>
<dbReference type="RefSeq" id="WP_095536446.1">
    <property type="nucleotide sequence ID" value="NZ_NSGO01000012.1"/>
</dbReference>
<dbReference type="PROSITE" id="PS51257">
    <property type="entry name" value="PROKAR_LIPOPROTEIN"/>
    <property type="match status" value="1"/>
</dbReference>
<reference evidence="3 4" key="1">
    <citation type="submission" date="2017-08" db="EMBL/GenBank/DDBJ databases">
        <title>Whole genome sequences of 6 clinical strains closest to Corynebacterium imitans.</title>
        <authorList>
            <person name="Bernier A.-M."/>
            <person name="Burdz T."/>
            <person name="Bernard K."/>
        </authorList>
    </citation>
    <scope>NUCLEOTIDE SEQUENCE [LARGE SCALE GENOMIC DNA]</scope>
    <source>
        <strain evidence="3 4">NML93-0607</strain>
    </source>
</reference>
<gene>
    <name evidence="3" type="ORF">CKJ81_11215</name>
</gene>
<name>A0ABX4H729_9CORY</name>
<dbReference type="Proteomes" id="UP000218281">
    <property type="component" value="Unassembled WGS sequence"/>
</dbReference>
<feature type="signal peptide" evidence="2">
    <location>
        <begin position="1"/>
        <end position="17"/>
    </location>
</feature>
<proteinExistence type="predicted"/>